<sequence length="146" mass="16481">MSWPAIGQGLALPPLSENLWRPRTRRVGIAHGHAHPFRCGRRQPSKYLERIDMLPAGVLLVFLALGHSMPHEMLTLTSDGTFRDPPAITFSRIDTSDCASVVQDCGDCKDAYHAFRIPDRRNMADRFAPRPPLGHYYCRKSVANER</sequence>
<proteinExistence type="predicted"/>
<organism evidence="1 2">
    <name type="scientific">Purpureocillium lilacinum</name>
    <name type="common">Paecilomyces lilacinus</name>
    <dbReference type="NCBI Taxonomy" id="33203"/>
    <lineage>
        <taxon>Eukaryota</taxon>
        <taxon>Fungi</taxon>
        <taxon>Dikarya</taxon>
        <taxon>Ascomycota</taxon>
        <taxon>Pezizomycotina</taxon>
        <taxon>Sordariomycetes</taxon>
        <taxon>Hypocreomycetidae</taxon>
        <taxon>Hypocreales</taxon>
        <taxon>Ophiocordycipitaceae</taxon>
        <taxon>Purpureocillium</taxon>
    </lineage>
</organism>
<accession>A0ABR0BBY7</accession>
<comment type="caution">
    <text evidence="1">The sequence shown here is derived from an EMBL/GenBank/DDBJ whole genome shotgun (WGS) entry which is preliminary data.</text>
</comment>
<dbReference type="Proteomes" id="UP001287286">
    <property type="component" value="Unassembled WGS sequence"/>
</dbReference>
<gene>
    <name evidence="1" type="ORF">Purlil1_14193</name>
</gene>
<protein>
    <submittedName>
        <fullName evidence="1">Uncharacterized protein</fullName>
    </submittedName>
</protein>
<dbReference type="EMBL" id="JAWRVI010000546">
    <property type="protein sequence ID" value="KAK4062708.1"/>
    <property type="molecule type" value="Genomic_DNA"/>
</dbReference>
<reference evidence="1 2" key="1">
    <citation type="journal article" date="2024" name="Microbiol. Resour. Announc.">
        <title>Genome annotations for the ascomycete fungi Trichoderma harzianum, Trichoderma aggressivum, and Purpureocillium lilacinum.</title>
        <authorList>
            <person name="Beijen E.P.W."/>
            <person name="Ohm R.A."/>
        </authorList>
    </citation>
    <scope>NUCLEOTIDE SEQUENCE [LARGE SCALE GENOMIC DNA]</scope>
    <source>
        <strain evidence="1 2">CBS 150709</strain>
    </source>
</reference>
<name>A0ABR0BBY7_PURLI</name>
<evidence type="ECO:0000313" key="1">
    <source>
        <dbReference type="EMBL" id="KAK4062708.1"/>
    </source>
</evidence>
<evidence type="ECO:0000313" key="2">
    <source>
        <dbReference type="Proteomes" id="UP001287286"/>
    </source>
</evidence>
<keyword evidence="2" id="KW-1185">Reference proteome</keyword>